<proteinExistence type="predicted"/>
<name>A0A7X0X277_LISSE</name>
<dbReference type="GO" id="GO:0016791">
    <property type="term" value="F:phosphatase activity"/>
    <property type="evidence" value="ECO:0007669"/>
    <property type="project" value="TreeGrafter"/>
</dbReference>
<dbReference type="EMBL" id="JAARRG010000004">
    <property type="protein sequence ID" value="MBC1486246.1"/>
    <property type="molecule type" value="Genomic_DNA"/>
</dbReference>
<dbReference type="SFLD" id="SFLDS00003">
    <property type="entry name" value="Haloacid_Dehalogenase"/>
    <property type="match status" value="1"/>
</dbReference>
<dbReference type="SFLD" id="SFLDG01129">
    <property type="entry name" value="C1.5:_HAD__Beta-PGM__Phosphata"/>
    <property type="match status" value="1"/>
</dbReference>
<evidence type="ECO:0000256" key="1">
    <source>
        <dbReference type="ARBA" id="ARBA00001946"/>
    </source>
</evidence>
<keyword evidence="2" id="KW-0479">Metal-binding</keyword>
<dbReference type="Gene3D" id="1.10.150.240">
    <property type="entry name" value="Putative phosphatase, domain 2"/>
    <property type="match status" value="1"/>
</dbReference>
<reference evidence="5 6" key="1">
    <citation type="submission" date="2020-03" db="EMBL/GenBank/DDBJ databases">
        <title>Soil Listeria distribution.</title>
        <authorList>
            <person name="Liao J."/>
            <person name="Wiedmann M."/>
        </authorList>
    </citation>
    <scope>NUCLEOTIDE SEQUENCE [LARGE SCALE GENOMIC DNA]</scope>
    <source>
        <strain evidence="5 6">FSL L7-1560</strain>
    </source>
</reference>
<gene>
    <name evidence="5" type="ORF">HB897_08415</name>
</gene>
<evidence type="ECO:0000313" key="6">
    <source>
        <dbReference type="Proteomes" id="UP000523362"/>
    </source>
</evidence>
<dbReference type="InterPro" id="IPR023198">
    <property type="entry name" value="PGP-like_dom2"/>
</dbReference>
<evidence type="ECO:0000256" key="4">
    <source>
        <dbReference type="ARBA" id="ARBA00022842"/>
    </source>
</evidence>
<evidence type="ECO:0000256" key="3">
    <source>
        <dbReference type="ARBA" id="ARBA00022801"/>
    </source>
</evidence>
<organism evidence="5 6">
    <name type="scientific">Listeria seeligeri</name>
    <dbReference type="NCBI Taxonomy" id="1640"/>
    <lineage>
        <taxon>Bacteria</taxon>
        <taxon>Bacillati</taxon>
        <taxon>Bacillota</taxon>
        <taxon>Bacilli</taxon>
        <taxon>Bacillales</taxon>
        <taxon>Listeriaceae</taxon>
        <taxon>Listeria</taxon>
    </lineage>
</organism>
<dbReference type="InterPro" id="IPR041492">
    <property type="entry name" value="HAD_2"/>
</dbReference>
<dbReference type="Pfam" id="PF13419">
    <property type="entry name" value="HAD_2"/>
    <property type="match status" value="1"/>
</dbReference>
<dbReference type="AlphaFoldDB" id="A0A7X0X277"/>
<dbReference type="Gene3D" id="3.40.50.1000">
    <property type="entry name" value="HAD superfamily/HAD-like"/>
    <property type="match status" value="1"/>
</dbReference>
<evidence type="ECO:0000256" key="2">
    <source>
        <dbReference type="ARBA" id="ARBA00022723"/>
    </source>
</evidence>
<dbReference type="GO" id="GO:0046872">
    <property type="term" value="F:metal ion binding"/>
    <property type="evidence" value="ECO:0007669"/>
    <property type="project" value="UniProtKB-KW"/>
</dbReference>
<keyword evidence="4" id="KW-0460">Magnesium</keyword>
<dbReference type="PANTHER" id="PTHR46470">
    <property type="entry name" value="N-ACYLNEURAMINATE-9-PHOSPHATASE"/>
    <property type="match status" value="1"/>
</dbReference>
<sequence length="234" mass="27108">MINLIFDIDDTVYDQLKPFEDAFNTIFGKENPLETEALYIKSRFYSDEVYHRVVKGEMPKAEMHIYRITQALNDFDYQITKKQAEEFQRAYETNQRKIILLPGIKEILAWGKSQNATMGIITNGPASHQQHKIDDLQINSWIPVENTFISGKVGFEKPDKKLFALVEQQLDITGAETYYIGDSFENDVVGAKQAGWKMIWLNRRKHKAPIDTPYHPDFCVENESELLAILQKLT</sequence>
<dbReference type="Proteomes" id="UP000523362">
    <property type="component" value="Unassembled WGS sequence"/>
</dbReference>
<comment type="caution">
    <text evidence="5">The sequence shown here is derived from an EMBL/GenBank/DDBJ whole genome shotgun (WGS) entry which is preliminary data.</text>
</comment>
<dbReference type="InterPro" id="IPR023214">
    <property type="entry name" value="HAD_sf"/>
</dbReference>
<comment type="cofactor">
    <cofactor evidence="1">
        <name>Mg(2+)</name>
        <dbReference type="ChEBI" id="CHEBI:18420"/>
    </cofactor>
</comment>
<accession>A0A7X0X277</accession>
<dbReference type="GO" id="GO:0044281">
    <property type="term" value="P:small molecule metabolic process"/>
    <property type="evidence" value="ECO:0007669"/>
    <property type="project" value="UniProtKB-ARBA"/>
</dbReference>
<dbReference type="PANTHER" id="PTHR46470:SF2">
    <property type="entry name" value="GLYCERALDEHYDE 3-PHOSPHATE PHOSPHATASE"/>
    <property type="match status" value="1"/>
</dbReference>
<dbReference type="InterPro" id="IPR036412">
    <property type="entry name" value="HAD-like_sf"/>
</dbReference>
<dbReference type="InterPro" id="IPR006439">
    <property type="entry name" value="HAD-SF_hydro_IA"/>
</dbReference>
<dbReference type="InterPro" id="IPR051400">
    <property type="entry name" value="HAD-like_hydrolase"/>
</dbReference>
<dbReference type="SUPFAM" id="SSF56784">
    <property type="entry name" value="HAD-like"/>
    <property type="match status" value="1"/>
</dbReference>
<dbReference type="NCBIfam" id="TIGR01549">
    <property type="entry name" value="HAD-SF-IA-v1"/>
    <property type="match status" value="1"/>
</dbReference>
<evidence type="ECO:0000313" key="5">
    <source>
        <dbReference type="EMBL" id="MBC1486246.1"/>
    </source>
</evidence>
<dbReference type="RefSeq" id="WP_181248884.1">
    <property type="nucleotide sequence ID" value="NZ_JAARRG010000004.1"/>
</dbReference>
<protein>
    <submittedName>
        <fullName evidence="5">HAD family hydrolase</fullName>
    </submittedName>
</protein>
<keyword evidence="3 5" id="KW-0378">Hydrolase</keyword>